<keyword evidence="3" id="KW-1185">Reference proteome</keyword>
<accession>A0A6A6XDX3</accession>
<name>A0A6A6XDX3_9PLEO</name>
<sequence>MRKILHFHHHILQWMGYNTYNEEQPSRLVHVCIHHLLPNQGPAQMPHTPKSAQKRPCKHAKSLDTLTKS</sequence>
<evidence type="ECO:0000256" key="1">
    <source>
        <dbReference type="SAM" id="MobiDB-lite"/>
    </source>
</evidence>
<evidence type="ECO:0000313" key="3">
    <source>
        <dbReference type="Proteomes" id="UP000799757"/>
    </source>
</evidence>
<protein>
    <submittedName>
        <fullName evidence="2">Uncharacterized protein</fullName>
    </submittedName>
</protein>
<evidence type="ECO:0000313" key="2">
    <source>
        <dbReference type="EMBL" id="KAF2794324.1"/>
    </source>
</evidence>
<dbReference type="EMBL" id="MU001895">
    <property type="protein sequence ID" value="KAF2794324.1"/>
    <property type="molecule type" value="Genomic_DNA"/>
</dbReference>
<dbReference type="Proteomes" id="UP000799757">
    <property type="component" value="Unassembled WGS sequence"/>
</dbReference>
<gene>
    <name evidence="2" type="ORF">K505DRAFT_28671</name>
</gene>
<reference evidence="2" key="1">
    <citation type="journal article" date="2020" name="Stud. Mycol.">
        <title>101 Dothideomycetes genomes: a test case for predicting lifestyles and emergence of pathogens.</title>
        <authorList>
            <person name="Haridas S."/>
            <person name="Albert R."/>
            <person name="Binder M."/>
            <person name="Bloem J."/>
            <person name="Labutti K."/>
            <person name="Salamov A."/>
            <person name="Andreopoulos B."/>
            <person name="Baker S."/>
            <person name="Barry K."/>
            <person name="Bills G."/>
            <person name="Bluhm B."/>
            <person name="Cannon C."/>
            <person name="Castanera R."/>
            <person name="Culley D."/>
            <person name="Daum C."/>
            <person name="Ezra D."/>
            <person name="Gonzalez J."/>
            <person name="Henrissat B."/>
            <person name="Kuo A."/>
            <person name="Liang C."/>
            <person name="Lipzen A."/>
            <person name="Lutzoni F."/>
            <person name="Magnuson J."/>
            <person name="Mondo S."/>
            <person name="Nolan M."/>
            <person name="Ohm R."/>
            <person name="Pangilinan J."/>
            <person name="Park H.-J."/>
            <person name="Ramirez L."/>
            <person name="Alfaro M."/>
            <person name="Sun H."/>
            <person name="Tritt A."/>
            <person name="Yoshinaga Y."/>
            <person name="Zwiers L.-H."/>
            <person name="Turgeon B."/>
            <person name="Goodwin S."/>
            <person name="Spatafora J."/>
            <person name="Crous P."/>
            <person name="Grigoriev I."/>
        </authorList>
    </citation>
    <scope>NUCLEOTIDE SEQUENCE</scope>
    <source>
        <strain evidence="2">CBS 109.77</strain>
    </source>
</reference>
<feature type="region of interest" description="Disordered" evidence="1">
    <location>
        <begin position="39"/>
        <end position="69"/>
    </location>
</feature>
<organism evidence="2 3">
    <name type="scientific">Melanomma pulvis-pyrius CBS 109.77</name>
    <dbReference type="NCBI Taxonomy" id="1314802"/>
    <lineage>
        <taxon>Eukaryota</taxon>
        <taxon>Fungi</taxon>
        <taxon>Dikarya</taxon>
        <taxon>Ascomycota</taxon>
        <taxon>Pezizomycotina</taxon>
        <taxon>Dothideomycetes</taxon>
        <taxon>Pleosporomycetidae</taxon>
        <taxon>Pleosporales</taxon>
        <taxon>Melanommataceae</taxon>
        <taxon>Melanomma</taxon>
    </lineage>
</organism>
<dbReference type="AlphaFoldDB" id="A0A6A6XDX3"/>
<proteinExistence type="predicted"/>